<evidence type="ECO:0000313" key="3">
    <source>
        <dbReference type="Proteomes" id="UP001153678"/>
    </source>
</evidence>
<comment type="caution">
    <text evidence="2">The sequence shown here is derived from an EMBL/GenBank/DDBJ whole genome shotgun (WGS) entry which is preliminary data.</text>
</comment>
<dbReference type="OrthoDB" id="6359816at2759"/>
<proteinExistence type="predicted"/>
<sequence length="376" mass="43766">MSIFLTSLSRDFSNILGDSDEYNVLIKVGSDENNEETFQAHSLVLKARFMYTGIIEMEQQKGKDLLKLLVAADELLLNELHETIQDYFLIHKTDWIQQNFALVHKTVFQLELSKELQEFCLIIICEEPQLIFKSKDFTNLEEETLISLLGRSDMNMEEVVIWDHVLEWGIAQNPELTIDISKWKNEDFALLKETLENLIPYIRFFIMNSAEFYNKVRPFKKILPKDLYEDLKRFHLKTGLQLKSEYLQTQRYVGVKSTIIDQNHAAMLCSWIDGVGFNIYYKKNLSAKISRVSNNCSAYAISDSQSKGPCFGDGDLWMKDQFNQAGSCYCNKESYEQSVGDMFHRDSWEGWTGKNGTFAVDDYEVFQVIRKRIINN</sequence>
<feature type="domain" description="BACK" evidence="1">
    <location>
        <begin position="114"/>
        <end position="172"/>
    </location>
</feature>
<organism evidence="2 3">
    <name type="scientific">Funneliformis geosporum</name>
    <dbReference type="NCBI Taxonomy" id="1117311"/>
    <lineage>
        <taxon>Eukaryota</taxon>
        <taxon>Fungi</taxon>
        <taxon>Fungi incertae sedis</taxon>
        <taxon>Mucoromycota</taxon>
        <taxon>Glomeromycotina</taxon>
        <taxon>Glomeromycetes</taxon>
        <taxon>Glomerales</taxon>
        <taxon>Glomeraceae</taxon>
        <taxon>Funneliformis</taxon>
    </lineage>
</organism>
<protein>
    <submittedName>
        <fullName evidence="2">19714_t:CDS:1</fullName>
    </submittedName>
</protein>
<dbReference type="InterPro" id="IPR051481">
    <property type="entry name" value="BTB-POZ/Galectin-3-binding"/>
</dbReference>
<dbReference type="Gene3D" id="1.25.40.420">
    <property type="match status" value="1"/>
</dbReference>
<dbReference type="PANTHER" id="PTHR24410:SF23">
    <property type="entry name" value="BTB DOMAIN-CONTAINING PROTEIN-RELATED"/>
    <property type="match status" value="1"/>
</dbReference>
<gene>
    <name evidence="2" type="ORF">FWILDA_LOCUS6303</name>
</gene>
<accession>A0A9W4WMX8</accession>
<reference evidence="2" key="1">
    <citation type="submission" date="2022-08" db="EMBL/GenBank/DDBJ databases">
        <authorList>
            <person name="Kallberg Y."/>
            <person name="Tangrot J."/>
            <person name="Rosling A."/>
        </authorList>
    </citation>
    <scope>NUCLEOTIDE SEQUENCE</scope>
    <source>
        <strain evidence="2">Wild A</strain>
    </source>
</reference>
<name>A0A9W4WMX8_9GLOM</name>
<keyword evidence="3" id="KW-1185">Reference proteome</keyword>
<dbReference type="Proteomes" id="UP001153678">
    <property type="component" value="Unassembled WGS sequence"/>
</dbReference>
<evidence type="ECO:0000259" key="1">
    <source>
        <dbReference type="Pfam" id="PF07707"/>
    </source>
</evidence>
<dbReference type="Pfam" id="PF07707">
    <property type="entry name" value="BACK"/>
    <property type="match status" value="1"/>
</dbReference>
<dbReference type="PANTHER" id="PTHR24410">
    <property type="entry name" value="HL07962P-RELATED"/>
    <property type="match status" value="1"/>
</dbReference>
<evidence type="ECO:0000313" key="2">
    <source>
        <dbReference type="EMBL" id="CAI2173866.1"/>
    </source>
</evidence>
<dbReference type="InterPro" id="IPR011705">
    <property type="entry name" value="BACK"/>
</dbReference>
<dbReference type="AlphaFoldDB" id="A0A9W4WMX8"/>
<dbReference type="EMBL" id="CAMKVN010001125">
    <property type="protein sequence ID" value="CAI2173866.1"/>
    <property type="molecule type" value="Genomic_DNA"/>
</dbReference>